<evidence type="ECO:0000313" key="3">
    <source>
        <dbReference type="Proteomes" id="UP001196136"/>
    </source>
</evidence>
<organism evidence="2 3">
    <name type="scientific">Flagellimonas abyssi</name>
    <dbReference type="NCBI Taxonomy" id="2864871"/>
    <lineage>
        <taxon>Bacteria</taxon>
        <taxon>Pseudomonadati</taxon>
        <taxon>Bacteroidota</taxon>
        <taxon>Flavobacteriia</taxon>
        <taxon>Flavobacteriales</taxon>
        <taxon>Flavobacteriaceae</taxon>
        <taxon>Flagellimonas</taxon>
    </lineage>
</organism>
<comment type="caution">
    <text evidence="2">The sequence shown here is derived from an EMBL/GenBank/DDBJ whole genome shotgun (WGS) entry which is preliminary data.</text>
</comment>
<feature type="domain" description="HipA N-terminal subdomain 1" evidence="1">
    <location>
        <begin position="5"/>
        <end position="103"/>
    </location>
</feature>
<dbReference type="InterPro" id="IPR017508">
    <property type="entry name" value="HipA_N1"/>
</dbReference>
<reference evidence="2 3" key="1">
    <citation type="submission" date="2021-08" db="EMBL/GenBank/DDBJ databases">
        <title>Muricauda profundi sp. nov., a marine bacterium isolated from deep seawater of the Mariana Trench.</title>
        <authorList>
            <person name="Wei Y."/>
        </authorList>
    </citation>
    <scope>NUCLEOTIDE SEQUENCE [LARGE SCALE GENOMIC DNA]</scope>
    <source>
        <strain evidence="2 3">W52</strain>
    </source>
</reference>
<proteinExistence type="predicted"/>
<dbReference type="Pfam" id="PF13657">
    <property type="entry name" value="Couple_hipA"/>
    <property type="match status" value="1"/>
</dbReference>
<protein>
    <submittedName>
        <fullName evidence="2">HipA N-terminal domain-containing protein</fullName>
    </submittedName>
</protein>
<evidence type="ECO:0000313" key="2">
    <source>
        <dbReference type="EMBL" id="MBW8201118.1"/>
    </source>
</evidence>
<dbReference type="Proteomes" id="UP001196136">
    <property type="component" value="Unassembled WGS sequence"/>
</dbReference>
<sequence length="111" mass="12915">MRIAEVYRNGELTGLLTEHSVNNYEFTYDDNWFRDDGKPAISLTLPKTKKTHHSQHLFPFFFNMLSEGVNKQLQCRQLRIDERDSFGLLMATAKNDTIGAITVEQIYKEKS</sequence>
<dbReference type="EMBL" id="JAHZSV010000024">
    <property type="protein sequence ID" value="MBW8201118.1"/>
    <property type="molecule type" value="Genomic_DNA"/>
</dbReference>
<evidence type="ECO:0000259" key="1">
    <source>
        <dbReference type="Pfam" id="PF13657"/>
    </source>
</evidence>
<dbReference type="RefSeq" id="WP_220114557.1">
    <property type="nucleotide sequence ID" value="NZ_JAHZSV010000024.1"/>
</dbReference>
<keyword evidence="3" id="KW-1185">Reference proteome</keyword>
<accession>A0ABS7EU30</accession>
<gene>
    <name evidence="2" type="ORF">K1F36_14915</name>
</gene>
<name>A0ABS7EU30_9FLAO</name>
<dbReference type="NCBIfam" id="TIGR03071">
    <property type="entry name" value="couple_hipA"/>
    <property type="match status" value="1"/>
</dbReference>